<sequence length="414" mass="45089">MCNFVPGQAIAIGPISGLREIGRDLPGRLGPVMPLINEEEGNDRNTELSRLGTVVLKTDPGLELYAVSRLSARLSALIEKNEAAVDVNHILPLAAVEPLSDTSLRFSPHAEREASIVRQLLRSALPPPDSRPGPLRIAVLDSGLIRDFSAHRELRYFDYSINGQLRRDAEPADPSGHGTRVVSIFDQILPPHVELSVGRLPSDSLTALTIARALGDIIAREMPDVVNLSVSLRNDWFFCSRCKQRVLAPTFLTSILPLVMRLGGKNAVRTLTVMAAGNSGQIPNSRWLTEDLDTLLFAIAENRHHERARYSSAPDGPLGDLYSASAFGGDDPEDPDAQGVFIDGAHGTSFAAPFVSAVALLTKHFDIPMTHGIPTQIGYLTRKVIENAREGRFAQYRAKEKPANTDYSDPLSSK</sequence>
<keyword evidence="3" id="KW-0720">Serine protease</keyword>
<dbReference type="Gene3D" id="3.40.50.200">
    <property type="entry name" value="Peptidase S8/S53 domain"/>
    <property type="match status" value="1"/>
</dbReference>
<protein>
    <recommendedName>
        <fullName evidence="5">Peptidase S8/S53 domain-containing protein</fullName>
    </recommendedName>
</protein>
<dbReference type="InterPro" id="IPR023828">
    <property type="entry name" value="Peptidase_S8_Ser-AS"/>
</dbReference>
<evidence type="ECO:0000256" key="1">
    <source>
        <dbReference type="ARBA" id="ARBA00022670"/>
    </source>
</evidence>
<gene>
    <name evidence="6" type="ORF">SAMN05216402_2942</name>
</gene>
<name>A0ABY0TJS7_9PROT</name>
<evidence type="ECO:0000259" key="5">
    <source>
        <dbReference type="Pfam" id="PF00082"/>
    </source>
</evidence>
<proteinExistence type="predicted"/>
<feature type="region of interest" description="Disordered" evidence="4">
    <location>
        <begin position="395"/>
        <end position="414"/>
    </location>
</feature>
<dbReference type="Proteomes" id="UP000183471">
    <property type="component" value="Unassembled WGS sequence"/>
</dbReference>
<keyword evidence="7" id="KW-1185">Reference proteome</keyword>
<dbReference type="PROSITE" id="PS00138">
    <property type="entry name" value="SUBTILASE_SER"/>
    <property type="match status" value="1"/>
</dbReference>
<dbReference type="InterPro" id="IPR000209">
    <property type="entry name" value="Peptidase_S8/S53_dom"/>
</dbReference>
<keyword evidence="2" id="KW-0378">Hydrolase</keyword>
<feature type="compositionally biased region" description="Polar residues" evidence="4">
    <location>
        <begin position="405"/>
        <end position="414"/>
    </location>
</feature>
<feature type="domain" description="Peptidase S8/S53" evidence="5">
    <location>
        <begin position="137"/>
        <end position="364"/>
    </location>
</feature>
<evidence type="ECO:0000256" key="3">
    <source>
        <dbReference type="ARBA" id="ARBA00022825"/>
    </source>
</evidence>
<reference evidence="6 7" key="1">
    <citation type="submission" date="2016-10" db="EMBL/GenBank/DDBJ databases">
        <authorList>
            <person name="Varghese N."/>
            <person name="Submissions S."/>
        </authorList>
    </citation>
    <scope>NUCLEOTIDE SEQUENCE [LARGE SCALE GENOMIC DNA]</scope>
    <source>
        <strain evidence="6 7">Nl1</strain>
    </source>
</reference>
<accession>A0ABY0TJS7</accession>
<keyword evidence="1" id="KW-0645">Protease</keyword>
<dbReference type="Pfam" id="PF00082">
    <property type="entry name" value="Peptidase_S8"/>
    <property type="match status" value="1"/>
</dbReference>
<organism evidence="6 7">
    <name type="scientific">Nitrosospira multiformis</name>
    <dbReference type="NCBI Taxonomy" id="1231"/>
    <lineage>
        <taxon>Bacteria</taxon>
        <taxon>Pseudomonadati</taxon>
        <taxon>Pseudomonadota</taxon>
        <taxon>Betaproteobacteria</taxon>
        <taxon>Nitrosomonadales</taxon>
        <taxon>Nitrosomonadaceae</taxon>
        <taxon>Nitrosospira</taxon>
    </lineage>
</organism>
<dbReference type="CDD" id="cd00306">
    <property type="entry name" value="Peptidases_S8_S53"/>
    <property type="match status" value="1"/>
</dbReference>
<evidence type="ECO:0000256" key="4">
    <source>
        <dbReference type="SAM" id="MobiDB-lite"/>
    </source>
</evidence>
<dbReference type="EMBL" id="FNKY01000001">
    <property type="protein sequence ID" value="SDQ94777.1"/>
    <property type="molecule type" value="Genomic_DNA"/>
</dbReference>
<evidence type="ECO:0000256" key="2">
    <source>
        <dbReference type="ARBA" id="ARBA00022801"/>
    </source>
</evidence>
<dbReference type="SUPFAM" id="SSF52743">
    <property type="entry name" value="Subtilisin-like"/>
    <property type="match status" value="1"/>
</dbReference>
<dbReference type="InterPro" id="IPR036852">
    <property type="entry name" value="Peptidase_S8/S53_dom_sf"/>
</dbReference>
<comment type="caution">
    <text evidence="6">The sequence shown here is derived from an EMBL/GenBank/DDBJ whole genome shotgun (WGS) entry which is preliminary data.</text>
</comment>
<evidence type="ECO:0000313" key="6">
    <source>
        <dbReference type="EMBL" id="SDQ94777.1"/>
    </source>
</evidence>
<evidence type="ECO:0000313" key="7">
    <source>
        <dbReference type="Proteomes" id="UP000183471"/>
    </source>
</evidence>